<feature type="signal peptide" evidence="5">
    <location>
        <begin position="1"/>
        <end position="24"/>
    </location>
</feature>
<accession>A0A2K9MHE4</accession>
<evidence type="ECO:0000256" key="5">
    <source>
        <dbReference type="SAM" id="SignalP"/>
    </source>
</evidence>
<evidence type="ECO:0000313" key="7">
    <source>
        <dbReference type="EMBL" id="AUM74912.1"/>
    </source>
</evidence>
<comment type="subcellular location">
    <subcellularLocation>
        <location evidence="1">Membrane</location>
    </subcellularLocation>
</comment>
<dbReference type="SUPFAM" id="SSF56925">
    <property type="entry name" value="OMPA-like"/>
    <property type="match status" value="1"/>
</dbReference>
<evidence type="ECO:0000256" key="3">
    <source>
        <dbReference type="ARBA" id="ARBA00023136"/>
    </source>
</evidence>
<dbReference type="KEGG" id="paru:CYR75_12040"/>
<feature type="chain" id="PRO_5014675390" evidence="5">
    <location>
        <begin position="25"/>
        <end position="241"/>
    </location>
</feature>
<dbReference type="InterPro" id="IPR011250">
    <property type="entry name" value="OMP/PagP_B-barrel"/>
</dbReference>
<sequence>MMSSGFISRLAGAAAFLAAPAAFAGGFVAPTVEVVDPIVPVIAQDWTGAYVGASIGYAFAGDDRVGYAENNDVFATPGKLELSGANAGLRVGYRKQFTGQTREWVMGAELGYEGGSIEDSFSTAEYEAGNEINSVLALRVKTGVLNAPQDTLFYGILGVARADYDYRASSTDGVIDLVGDGEKSTGYIVGFGVERKMTDKLSLTGEWEYANFGKTNLGDGVYSTEMTPDYHNIKLGLNYRF</sequence>
<protein>
    <submittedName>
        <fullName evidence="7">Porin family protein</fullName>
    </submittedName>
</protein>
<comment type="similarity">
    <text evidence="4">Belongs to the Omp25/RopB family.</text>
</comment>
<dbReference type="AlphaFoldDB" id="A0A2K9MHE4"/>
<dbReference type="Gene3D" id="2.40.160.20">
    <property type="match status" value="1"/>
</dbReference>
<evidence type="ECO:0000256" key="2">
    <source>
        <dbReference type="ARBA" id="ARBA00022729"/>
    </source>
</evidence>
<dbReference type="RefSeq" id="WP_101500257.1">
    <property type="nucleotide sequence ID" value="NZ_CP025583.1"/>
</dbReference>
<dbReference type="EMBL" id="CP025583">
    <property type="protein sequence ID" value="AUM74912.1"/>
    <property type="molecule type" value="Genomic_DNA"/>
</dbReference>
<dbReference type="GO" id="GO:0016020">
    <property type="term" value="C:membrane"/>
    <property type="evidence" value="ECO:0007669"/>
    <property type="project" value="UniProtKB-SubCell"/>
</dbReference>
<feature type="domain" description="Outer membrane protein beta-barrel" evidence="6">
    <location>
        <begin position="24"/>
        <end position="241"/>
    </location>
</feature>
<gene>
    <name evidence="7" type="ORF">CYR75_12040</name>
</gene>
<dbReference type="InterPro" id="IPR051692">
    <property type="entry name" value="OMP-like"/>
</dbReference>
<dbReference type="PANTHER" id="PTHR34001:SF3">
    <property type="entry name" value="BLL7405 PROTEIN"/>
    <property type="match status" value="1"/>
</dbReference>
<name>A0A2K9MHE4_9RHOB</name>
<dbReference type="InterPro" id="IPR027385">
    <property type="entry name" value="Beta-barrel_OMP"/>
</dbReference>
<evidence type="ECO:0000256" key="4">
    <source>
        <dbReference type="ARBA" id="ARBA00038306"/>
    </source>
</evidence>
<dbReference type="OrthoDB" id="9815357at2"/>
<dbReference type="Proteomes" id="UP000234882">
    <property type="component" value="Chromosome"/>
</dbReference>
<dbReference type="Pfam" id="PF13505">
    <property type="entry name" value="OMP_b-brl"/>
    <property type="match status" value="1"/>
</dbReference>
<keyword evidence="2 5" id="KW-0732">Signal</keyword>
<dbReference type="PANTHER" id="PTHR34001">
    <property type="entry name" value="BLL7405 PROTEIN"/>
    <property type="match status" value="1"/>
</dbReference>
<keyword evidence="3" id="KW-0472">Membrane</keyword>
<evidence type="ECO:0000256" key="1">
    <source>
        <dbReference type="ARBA" id="ARBA00004370"/>
    </source>
</evidence>
<keyword evidence="8" id="KW-1185">Reference proteome</keyword>
<proteinExistence type="inferred from homology"/>
<evidence type="ECO:0000259" key="6">
    <source>
        <dbReference type="Pfam" id="PF13505"/>
    </source>
</evidence>
<organism evidence="7 8">
    <name type="scientific">Paracoccus jeotgali</name>
    <dbReference type="NCBI Taxonomy" id="2065379"/>
    <lineage>
        <taxon>Bacteria</taxon>
        <taxon>Pseudomonadati</taxon>
        <taxon>Pseudomonadota</taxon>
        <taxon>Alphaproteobacteria</taxon>
        <taxon>Rhodobacterales</taxon>
        <taxon>Paracoccaceae</taxon>
        <taxon>Paracoccus</taxon>
    </lineage>
</organism>
<evidence type="ECO:0000313" key="8">
    <source>
        <dbReference type="Proteomes" id="UP000234882"/>
    </source>
</evidence>
<reference evidence="8" key="1">
    <citation type="submission" date="2017-12" db="EMBL/GenBank/DDBJ databases">
        <title>Genomic analysis of Paracoccus sp. CBA4604.</title>
        <authorList>
            <person name="Roh S.W."/>
            <person name="Kim J.Y."/>
            <person name="Kim J.S."/>
        </authorList>
    </citation>
    <scope>NUCLEOTIDE SEQUENCE [LARGE SCALE GENOMIC DNA]</scope>
    <source>
        <strain evidence="8">CBA4604</strain>
    </source>
</reference>